<keyword evidence="3" id="KW-0539">Nucleus</keyword>
<dbReference type="GO" id="GO:0006351">
    <property type="term" value="P:DNA-templated transcription"/>
    <property type="evidence" value="ECO:0007669"/>
    <property type="project" value="InterPro"/>
</dbReference>
<keyword evidence="2" id="KW-0479">Metal-binding</keyword>
<name>A0A6A5VC66_9PLEO</name>
<dbReference type="EMBL" id="ML976678">
    <property type="protein sequence ID" value="KAF1973939.1"/>
    <property type="molecule type" value="Genomic_DNA"/>
</dbReference>
<dbReference type="PROSITE" id="PS50048">
    <property type="entry name" value="ZN2_CY6_FUNGAL_2"/>
    <property type="match status" value="1"/>
</dbReference>
<evidence type="ECO:0000256" key="2">
    <source>
        <dbReference type="ARBA" id="ARBA00022723"/>
    </source>
</evidence>
<reference evidence="5" key="1">
    <citation type="journal article" date="2020" name="Stud. Mycol.">
        <title>101 Dothideomycetes genomes: a test case for predicting lifestyles and emergence of pathogens.</title>
        <authorList>
            <person name="Haridas S."/>
            <person name="Albert R."/>
            <person name="Binder M."/>
            <person name="Bloem J."/>
            <person name="Labutti K."/>
            <person name="Salamov A."/>
            <person name="Andreopoulos B."/>
            <person name="Baker S."/>
            <person name="Barry K."/>
            <person name="Bills G."/>
            <person name="Bluhm B."/>
            <person name="Cannon C."/>
            <person name="Castanera R."/>
            <person name="Culley D."/>
            <person name="Daum C."/>
            <person name="Ezra D."/>
            <person name="Gonzalez J."/>
            <person name="Henrissat B."/>
            <person name="Kuo A."/>
            <person name="Liang C."/>
            <person name="Lipzen A."/>
            <person name="Lutzoni F."/>
            <person name="Magnuson J."/>
            <person name="Mondo S."/>
            <person name="Nolan M."/>
            <person name="Ohm R."/>
            <person name="Pangilinan J."/>
            <person name="Park H.-J."/>
            <person name="Ramirez L."/>
            <person name="Alfaro M."/>
            <person name="Sun H."/>
            <person name="Tritt A."/>
            <person name="Yoshinaga Y."/>
            <person name="Zwiers L.-H."/>
            <person name="Turgeon B."/>
            <person name="Goodwin S."/>
            <person name="Spatafora J."/>
            <person name="Crous P."/>
            <person name="Grigoriev I."/>
        </authorList>
    </citation>
    <scope>NUCLEOTIDE SEQUENCE</scope>
    <source>
        <strain evidence="5">CBS 107.79</strain>
    </source>
</reference>
<evidence type="ECO:0000259" key="4">
    <source>
        <dbReference type="PROSITE" id="PS50048"/>
    </source>
</evidence>
<dbReference type="SUPFAM" id="SSF57701">
    <property type="entry name" value="Zn2/Cys6 DNA-binding domain"/>
    <property type="match status" value="1"/>
</dbReference>
<dbReference type="Proteomes" id="UP000800036">
    <property type="component" value="Unassembled WGS sequence"/>
</dbReference>
<gene>
    <name evidence="5" type="ORF">BU23DRAFT_463415</name>
</gene>
<evidence type="ECO:0000313" key="5">
    <source>
        <dbReference type="EMBL" id="KAF1973939.1"/>
    </source>
</evidence>
<dbReference type="InterPro" id="IPR050613">
    <property type="entry name" value="Sec_Metabolite_Reg"/>
</dbReference>
<evidence type="ECO:0000256" key="3">
    <source>
        <dbReference type="ARBA" id="ARBA00023242"/>
    </source>
</evidence>
<dbReference type="GO" id="GO:0005634">
    <property type="term" value="C:nucleus"/>
    <property type="evidence" value="ECO:0007669"/>
    <property type="project" value="UniProtKB-SubCell"/>
</dbReference>
<dbReference type="SMART" id="SM00906">
    <property type="entry name" value="Fungal_trans"/>
    <property type="match status" value="1"/>
</dbReference>
<dbReference type="InterPro" id="IPR001138">
    <property type="entry name" value="Zn2Cys6_DnaBD"/>
</dbReference>
<evidence type="ECO:0000256" key="1">
    <source>
        <dbReference type="ARBA" id="ARBA00004123"/>
    </source>
</evidence>
<dbReference type="Pfam" id="PF04082">
    <property type="entry name" value="Fungal_trans"/>
    <property type="match status" value="1"/>
</dbReference>
<dbReference type="InterPro" id="IPR036864">
    <property type="entry name" value="Zn2-C6_fun-type_DNA-bd_sf"/>
</dbReference>
<dbReference type="Pfam" id="PF00172">
    <property type="entry name" value="Zn_clus"/>
    <property type="match status" value="1"/>
</dbReference>
<dbReference type="InterPro" id="IPR007219">
    <property type="entry name" value="XnlR_reg_dom"/>
</dbReference>
<dbReference type="PANTHER" id="PTHR31001">
    <property type="entry name" value="UNCHARACTERIZED TRANSCRIPTIONAL REGULATORY PROTEIN"/>
    <property type="match status" value="1"/>
</dbReference>
<sequence>MSSSSHSTPATAPKAQRVLACLLCQSRKVRCDRTFPCANCVKAGAKCIPAGTITKQRRKRFPERELLDRLHRYESLLRQNKIDFEPLHPNGDSERSNPVTEGISSFQAIDIAESVENPGAPDVEHPSSSKTINVWHAMNQRVYEEETDVEDDSNEYKVERGIRQQSVRKALAHLFEDDDDTRFNFGARPDIDPITLHPTQVDIIRIWQIYLDNVNPVLKVTHTPTLQTRIIEAATNLAIVTDTMQALMFGIYCVAMLTLSDEDCLYLFGSKCGDLLKQFQLGCRQALLRCGILRTNDRDCLTAFYLYLLSTKPKAEPRALSTNVGIAIRLAQHMDLHSESMNAKHTALEAEMRRRLWWALVLLDSRVSETSDFKCTILAPGWDCKPPSNITDFDLATESKIPPAKHDMITEATFTVVRCELANFVRYSGFWLDFMNPCLKPLARRFPPGSLPNGDELGILDKMVEERYLRYCNPDNPLHFMTIWMARSFLAKNRLFAHYARHARAAADQSEADRDLALGHAVRLLECDAKLLTSPLTKMFAWFSMTVLQFPFMAYIHVVQDLHKRPTGIIARRAWTVISENYAVRFTNWIGNDNPLANIISGVVLQAWAARKEALPSENEYVHFKSF</sequence>
<dbReference type="GO" id="GO:0003677">
    <property type="term" value="F:DNA binding"/>
    <property type="evidence" value="ECO:0007669"/>
    <property type="project" value="InterPro"/>
</dbReference>
<dbReference type="PANTHER" id="PTHR31001:SF45">
    <property type="entry name" value="ZN(II)2CYS6 TRANSCRIPTION FACTOR (EUROFUNG)"/>
    <property type="match status" value="1"/>
</dbReference>
<organism evidence="5 6">
    <name type="scientific">Bimuria novae-zelandiae CBS 107.79</name>
    <dbReference type="NCBI Taxonomy" id="1447943"/>
    <lineage>
        <taxon>Eukaryota</taxon>
        <taxon>Fungi</taxon>
        <taxon>Dikarya</taxon>
        <taxon>Ascomycota</taxon>
        <taxon>Pezizomycotina</taxon>
        <taxon>Dothideomycetes</taxon>
        <taxon>Pleosporomycetidae</taxon>
        <taxon>Pleosporales</taxon>
        <taxon>Massarineae</taxon>
        <taxon>Didymosphaeriaceae</taxon>
        <taxon>Bimuria</taxon>
    </lineage>
</organism>
<dbReference type="CDD" id="cd00067">
    <property type="entry name" value="GAL4"/>
    <property type="match status" value="1"/>
</dbReference>
<dbReference type="Gene3D" id="4.10.240.10">
    <property type="entry name" value="Zn(2)-C6 fungal-type DNA-binding domain"/>
    <property type="match status" value="1"/>
</dbReference>
<dbReference type="SMART" id="SM00066">
    <property type="entry name" value="GAL4"/>
    <property type="match status" value="1"/>
</dbReference>
<keyword evidence="6" id="KW-1185">Reference proteome</keyword>
<dbReference type="GO" id="GO:0008270">
    <property type="term" value="F:zinc ion binding"/>
    <property type="evidence" value="ECO:0007669"/>
    <property type="project" value="InterPro"/>
</dbReference>
<proteinExistence type="predicted"/>
<dbReference type="OrthoDB" id="2269373at2759"/>
<dbReference type="AlphaFoldDB" id="A0A6A5VC66"/>
<dbReference type="GO" id="GO:0000981">
    <property type="term" value="F:DNA-binding transcription factor activity, RNA polymerase II-specific"/>
    <property type="evidence" value="ECO:0007669"/>
    <property type="project" value="InterPro"/>
</dbReference>
<dbReference type="CDD" id="cd12148">
    <property type="entry name" value="fungal_TF_MHR"/>
    <property type="match status" value="1"/>
</dbReference>
<accession>A0A6A5VC66</accession>
<feature type="domain" description="Zn(2)-C6 fungal-type" evidence="4">
    <location>
        <begin position="20"/>
        <end position="47"/>
    </location>
</feature>
<evidence type="ECO:0000313" key="6">
    <source>
        <dbReference type="Proteomes" id="UP000800036"/>
    </source>
</evidence>
<comment type="subcellular location">
    <subcellularLocation>
        <location evidence="1">Nucleus</location>
    </subcellularLocation>
</comment>
<protein>
    <recommendedName>
        <fullName evidence="4">Zn(2)-C6 fungal-type domain-containing protein</fullName>
    </recommendedName>
</protein>